<organism evidence="3 4">
    <name type="scientific">Halomonas pelophila</name>
    <dbReference type="NCBI Taxonomy" id="3151122"/>
    <lineage>
        <taxon>Bacteria</taxon>
        <taxon>Pseudomonadati</taxon>
        <taxon>Pseudomonadota</taxon>
        <taxon>Gammaproteobacteria</taxon>
        <taxon>Oceanospirillales</taxon>
        <taxon>Halomonadaceae</taxon>
        <taxon>Halomonas</taxon>
    </lineage>
</organism>
<feature type="compositionally biased region" description="Low complexity" evidence="1">
    <location>
        <begin position="195"/>
        <end position="249"/>
    </location>
</feature>
<dbReference type="Gene3D" id="3.30.750.140">
    <property type="match status" value="1"/>
</dbReference>
<feature type="compositionally biased region" description="Basic and acidic residues" evidence="1">
    <location>
        <begin position="42"/>
        <end position="52"/>
    </location>
</feature>
<evidence type="ECO:0000259" key="2">
    <source>
        <dbReference type="Pfam" id="PF02120"/>
    </source>
</evidence>
<keyword evidence="3" id="KW-0282">Flagellum</keyword>
<reference evidence="3 4" key="1">
    <citation type="submission" date="2024-05" db="EMBL/GenBank/DDBJ databases">
        <title>Halomonas sp. CS7 16S ribosomal RNA gene Genome sequencing and assembly.</title>
        <authorList>
            <person name="Yook S."/>
        </authorList>
    </citation>
    <scope>NUCLEOTIDE SEQUENCE [LARGE SCALE GENOMIC DNA]</scope>
    <source>
        <strain evidence="3 4">CS7</strain>
    </source>
</reference>
<accession>A0ABV1N246</accession>
<keyword evidence="3" id="KW-0969">Cilium</keyword>
<feature type="region of interest" description="Disordered" evidence="1">
    <location>
        <begin position="15"/>
        <end position="89"/>
    </location>
</feature>
<dbReference type="RefSeq" id="WP_349756714.1">
    <property type="nucleotide sequence ID" value="NZ_JBEGCI010000001.1"/>
</dbReference>
<dbReference type="EMBL" id="JBEGCI010000001">
    <property type="protein sequence ID" value="MEQ6887191.1"/>
    <property type="molecule type" value="Genomic_DNA"/>
</dbReference>
<dbReference type="InterPro" id="IPR021136">
    <property type="entry name" value="Flagellar_hook_control-like_C"/>
</dbReference>
<evidence type="ECO:0000313" key="4">
    <source>
        <dbReference type="Proteomes" id="UP001472978"/>
    </source>
</evidence>
<keyword evidence="4" id="KW-1185">Reference proteome</keyword>
<feature type="region of interest" description="Disordered" evidence="1">
    <location>
        <begin position="182"/>
        <end position="272"/>
    </location>
</feature>
<evidence type="ECO:0000313" key="3">
    <source>
        <dbReference type="EMBL" id="MEQ6887191.1"/>
    </source>
</evidence>
<proteinExistence type="predicted"/>
<comment type="caution">
    <text evidence="3">The sequence shown here is derived from an EMBL/GenBank/DDBJ whole genome shotgun (WGS) entry which is preliminary data.</text>
</comment>
<keyword evidence="3" id="KW-0966">Cell projection</keyword>
<feature type="compositionally biased region" description="Basic and acidic residues" evidence="1">
    <location>
        <begin position="317"/>
        <end position="338"/>
    </location>
</feature>
<protein>
    <submittedName>
        <fullName evidence="3">Flagellar hook-length control protein FliK</fullName>
    </submittedName>
</protein>
<dbReference type="Proteomes" id="UP001472978">
    <property type="component" value="Unassembled WGS sequence"/>
</dbReference>
<feature type="region of interest" description="Disordered" evidence="1">
    <location>
        <begin position="313"/>
        <end position="338"/>
    </location>
</feature>
<evidence type="ECO:0000256" key="1">
    <source>
        <dbReference type="SAM" id="MobiDB-lite"/>
    </source>
</evidence>
<name>A0ABV1N246_9GAMM</name>
<feature type="domain" description="Flagellar hook-length control protein-like C-terminal" evidence="2">
    <location>
        <begin position="332"/>
        <end position="402"/>
    </location>
</feature>
<dbReference type="Pfam" id="PF02120">
    <property type="entry name" value="Flg_hook"/>
    <property type="match status" value="1"/>
</dbReference>
<gene>
    <name evidence="3" type="ORF">ABE957_00685</name>
</gene>
<sequence length="410" mass="43624">MSGITPLLDTLLHQVLGKRVDTPPPQDLNQPVKPTSPADAPKALHSDSRLDARSQPAPLPGLGRTPGAASDSASRPLPTPGQPPASAQTHFSRSALTIADLLMRFPAPPSFVRPPMPLMAAGQAPDPANVAVRLEESIRHSGLFYESHLARWYKGELPRQQLEREPQMWRSLQFALAGTRQGDAAPSGLAGPRDLPFLPGAPLPRGAGSAPLALPAGTPPASASSPPPANAVSLSPAAAAAGPTPSVAGTEQGGSTAARESLAEALPRAPASAPVHESLQGIVRHQLEMLVTPTLRWEGDVWSGLFMALMVPLPPGHQERPGSEETESQRRDGEQRGWRSEIDLDVAGLGRLKASLWMDADRVEIDLRLAHESTRQRLERDLEILRSRLAGHGFETIQIDLGRLDEGSTP</sequence>
<dbReference type="InterPro" id="IPR038610">
    <property type="entry name" value="FliK-like_C_sf"/>
</dbReference>